<dbReference type="AlphaFoldDB" id="A0A1G7PC43"/>
<gene>
    <name evidence="1" type="ORF">SAMN04244560_01307</name>
</gene>
<dbReference type="NCBIfam" id="NF033449">
    <property type="entry name" value="BREX_PglZ_3"/>
    <property type="match status" value="1"/>
</dbReference>
<protein>
    <submittedName>
        <fullName evidence="1">PglZ domain-containing protein</fullName>
    </submittedName>
</protein>
<dbReference type="RefSeq" id="WP_074592542.1">
    <property type="nucleotide sequence ID" value="NZ_FNBS01000026.1"/>
</dbReference>
<sequence>MIKDYIRDKLSLEGSNLILLEDKDDILNEESIIEMLHRDEYEVYNYQEPDSFRFYYELNYRKFYDSFVEPNKKFILKCKEINEIPYDIQTVFHHVSISLKEIFPKLDYAVLKELGTDFLGKIYEAYQLYDGNVLGENGTKDYVMKAVFGIIPEHINNLNELVKAFLRLYYKNMELPKVLSDYLEYKLRQKENLKDVPLNEILSGKDRFFRFVRVQWKNYINDLIEGTHNAKIDFSDYDIRAYLDNIFYEKYIEPIEMENIERLPKWTYVGILYDENERYLKEYRKMIEKIKELLSFSKSYKDWMNLSSLWAEVLNIFYSKKLALNENEFNEISKLIENSFMEWVVLYYSNLTSISYVNGPVMVHQIPWYLNYIMKKQKYNRIALLVFDGMSVDNWYLIRRYLNKNALWNIEEKKSFAWIPTLTSISRQAIFSGDIPLYFKDTIFSTNYEEKRWKKFWMNQGYKGDDVFYIKNVMEFNKREINDIINNRNAKIVGIVVNIIDELIHSAILSIEGLYQNIQLWLEKSRMEDFLKKLISKGFEIFIASDHGNVASIGKGKLNEGLLVEKAGERVRIYESGIDYGRSLYDDKSFKWIGFGLPKEYNFIICKENNAFGAQGEQMISHGGISIEEVIVPFVHISHI</sequence>
<evidence type="ECO:0000313" key="1">
    <source>
        <dbReference type="EMBL" id="SDF83687.1"/>
    </source>
</evidence>
<reference evidence="1 2" key="1">
    <citation type="submission" date="2016-10" db="EMBL/GenBank/DDBJ databases">
        <authorList>
            <person name="de Groot N.N."/>
        </authorList>
    </citation>
    <scope>NUCLEOTIDE SEQUENCE [LARGE SCALE GENOMIC DNA]</scope>
    <source>
        <strain evidence="1 2">DSM 569</strain>
    </source>
</reference>
<accession>A0A1G7PC43</accession>
<organism evidence="1 2">
    <name type="scientific">Thermoanaerobacter thermohydrosulfuricus</name>
    <name type="common">Clostridium thermohydrosulfuricum</name>
    <dbReference type="NCBI Taxonomy" id="1516"/>
    <lineage>
        <taxon>Bacteria</taxon>
        <taxon>Bacillati</taxon>
        <taxon>Bacillota</taxon>
        <taxon>Clostridia</taxon>
        <taxon>Thermoanaerobacterales</taxon>
        <taxon>Thermoanaerobacteraceae</taxon>
        <taxon>Thermoanaerobacter</taxon>
    </lineage>
</organism>
<proteinExistence type="predicted"/>
<name>A0A1G7PC43_THETY</name>
<dbReference type="Proteomes" id="UP000183404">
    <property type="component" value="Unassembled WGS sequence"/>
</dbReference>
<dbReference type="EMBL" id="FNBS01000026">
    <property type="protein sequence ID" value="SDF83687.1"/>
    <property type="molecule type" value="Genomic_DNA"/>
</dbReference>
<evidence type="ECO:0000313" key="2">
    <source>
        <dbReference type="Proteomes" id="UP000183404"/>
    </source>
</evidence>
<dbReference type="Pfam" id="PF08665">
    <property type="entry name" value="PglZ"/>
    <property type="match status" value="1"/>
</dbReference>